<dbReference type="AlphaFoldDB" id="A0A9N9KFP9"/>
<evidence type="ECO:0000313" key="3">
    <source>
        <dbReference type="Proteomes" id="UP000789405"/>
    </source>
</evidence>
<name>A0A9N9KFP9_9GLOM</name>
<reference evidence="2" key="1">
    <citation type="submission" date="2021-06" db="EMBL/GenBank/DDBJ databases">
        <authorList>
            <person name="Kallberg Y."/>
            <person name="Tangrot J."/>
            <person name="Rosling A."/>
        </authorList>
    </citation>
    <scope>NUCLEOTIDE SEQUENCE</scope>
    <source>
        <strain evidence="2">MA453B</strain>
    </source>
</reference>
<proteinExistence type="predicted"/>
<keyword evidence="1" id="KW-0732">Signal</keyword>
<feature type="non-terminal residue" evidence="2">
    <location>
        <position position="1"/>
    </location>
</feature>
<protein>
    <submittedName>
        <fullName evidence="2">1425_t:CDS:1</fullName>
    </submittedName>
</protein>
<organism evidence="2 3">
    <name type="scientific">Dentiscutata erythropus</name>
    <dbReference type="NCBI Taxonomy" id="1348616"/>
    <lineage>
        <taxon>Eukaryota</taxon>
        <taxon>Fungi</taxon>
        <taxon>Fungi incertae sedis</taxon>
        <taxon>Mucoromycota</taxon>
        <taxon>Glomeromycotina</taxon>
        <taxon>Glomeromycetes</taxon>
        <taxon>Diversisporales</taxon>
        <taxon>Gigasporaceae</taxon>
        <taxon>Dentiscutata</taxon>
    </lineage>
</organism>
<accession>A0A9N9KFP9</accession>
<gene>
    <name evidence="2" type="ORF">DERYTH_LOCUS28000</name>
</gene>
<comment type="caution">
    <text evidence="2">The sequence shown here is derived from an EMBL/GenBank/DDBJ whole genome shotgun (WGS) entry which is preliminary data.</text>
</comment>
<sequence>IKHFWLILVRYEVFKVCCQALTPQAEIYEKYEYNNDGSNIITNMITTPLDKIYECKNDDDRSLVITSEAL</sequence>
<dbReference type="Proteomes" id="UP000789405">
    <property type="component" value="Unassembled WGS sequence"/>
</dbReference>
<feature type="signal peptide" evidence="1">
    <location>
        <begin position="1"/>
        <end position="20"/>
    </location>
</feature>
<dbReference type="EMBL" id="CAJVPY010067333">
    <property type="protein sequence ID" value="CAG8825948.1"/>
    <property type="molecule type" value="Genomic_DNA"/>
</dbReference>
<keyword evidence="3" id="KW-1185">Reference proteome</keyword>
<feature type="chain" id="PRO_5040451239" evidence="1">
    <location>
        <begin position="21"/>
        <end position="70"/>
    </location>
</feature>
<feature type="non-terminal residue" evidence="2">
    <location>
        <position position="70"/>
    </location>
</feature>
<evidence type="ECO:0000313" key="2">
    <source>
        <dbReference type="EMBL" id="CAG8825948.1"/>
    </source>
</evidence>
<evidence type="ECO:0000256" key="1">
    <source>
        <dbReference type="SAM" id="SignalP"/>
    </source>
</evidence>